<dbReference type="InterPro" id="IPR036164">
    <property type="entry name" value="bL21-like_sf"/>
</dbReference>
<evidence type="ECO:0000256" key="7">
    <source>
        <dbReference type="ARBA" id="ARBA00023274"/>
    </source>
</evidence>
<keyword evidence="9" id="KW-1185">Reference proteome</keyword>
<comment type="subcellular location">
    <subcellularLocation>
        <location evidence="1">Plastid</location>
    </subcellularLocation>
</comment>
<dbReference type="OrthoDB" id="5994at2759"/>
<evidence type="ECO:0000256" key="5">
    <source>
        <dbReference type="ARBA" id="ARBA00022884"/>
    </source>
</evidence>
<name>A0A383WLN8_TETOB</name>
<dbReference type="PANTHER" id="PTHR21349">
    <property type="entry name" value="50S RIBOSOMAL PROTEIN L21"/>
    <property type="match status" value="1"/>
</dbReference>
<reference evidence="8 9" key="1">
    <citation type="submission" date="2016-10" db="EMBL/GenBank/DDBJ databases">
        <authorList>
            <person name="Cai Z."/>
        </authorList>
    </citation>
    <scope>NUCLEOTIDE SEQUENCE [LARGE SCALE GENOMIC DNA]</scope>
</reference>
<accession>A0A383WLN8</accession>
<evidence type="ECO:0000256" key="1">
    <source>
        <dbReference type="ARBA" id="ARBA00004474"/>
    </source>
</evidence>
<keyword evidence="4" id="KW-0699">rRNA-binding</keyword>
<dbReference type="PROSITE" id="PS01169">
    <property type="entry name" value="RIBOSOMAL_L21"/>
    <property type="match status" value="1"/>
</dbReference>
<comment type="similarity">
    <text evidence="2">Belongs to the bacterial ribosomal protein bL21 family.</text>
</comment>
<dbReference type="GO" id="GO:0006412">
    <property type="term" value="P:translation"/>
    <property type="evidence" value="ECO:0007669"/>
    <property type="project" value="InterPro"/>
</dbReference>
<evidence type="ECO:0000313" key="9">
    <source>
        <dbReference type="Proteomes" id="UP000256970"/>
    </source>
</evidence>
<dbReference type="STRING" id="3088.A0A383WLN8"/>
<dbReference type="NCBIfam" id="TIGR00061">
    <property type="entry name" value="L21"/>
    <property type="match status" value="1"/>
</dbReference>
<protein>
    <submittedName>
        <fullName evidence="8">Uncharacterized protein</fullName>
    </submittedName>
</protein>
<dbReference type="PANTHER" id="PTHR21349:SF7">
    <property type="entry name" value="LARGE RIBOSOMAL SUBUNIT PROTEIN BL21C"/>
    <property type="match status" value="1"/>
</dbReference>
<dbReference type="Proteomes" id="UP000256970">
    <property type="component" value="Unassembled WGS sequence"/>
</dbReference>
<keyword evidence="5" id="KW-0694">RNA-binding</keyword>
<proteinExistence type="inferred from homology"/>
<dbReference type="SUPFAM" id="SSF141091">
    <property type="entry name" value="L21p-like"/>
    <property type="match status" value="1"/>
</dbReference>
<keyword evidence="3" id="KW-0934">Plastid</keyword>
<dbReference type="Pfam" id="PF00829">
    <property type="entry name" value="Ribosomal_L21p"/>
    <property type="match status" value="1"/>
</dbReference>
<dbReference type="HAMAP" id="MF_01363">
    <property type="entry name" value="Ribosomal_bL21"/>
    <property type="match status" value="1"/>
</dbReference>
<evidence type="ECO:0000313" key="8">
    <source>
        <dbReference type="EMBL" id="SZX78044.1"/>
    </source>
</evidence>
<dbReference type="InterPro" id="IPR028909">
    <property type="entry name" value="bL21-like"/>
</dbReference>
<dbReference type="InterPro" id="IPR001787">
    <property type="entry name" value="Ribosomal_bL21"/>
</dbReference>
<organism evidence="8 9">
    <name type="scientific">Tetradesmus obliquus</name>
    <name type="common">Green alga</name>
    <name type="synonym">Acutodesmus obliquus</name>
    <dbReference type="NCBI Taxonomy" id="3088"/>
    <lineage>
        <taxon>Eukaryota</taxon>
        <taxon>Viridiplantae</taxon>
        <taxon>Chlorophyta</taxon>
        <taxon>core chlorophytes</taxon>
        <taxon>Chlorophyceae</taxon>
        <taxon>CS clade</taxon>
        <taxon>Sphaeropleales</taxon>
        <taxon>Scenedesmaceae</taxon>
        <taxon>Tetradesmus</taxon>
    </lineage>
</organism>
<dbReference type="GO" id="GO:0003735">
    <property type="term" value="F:structural constituent of ribosome"/>
    <property type="evidence" value="ECO:0007669"/>
    <property type="project" value="InterPro"/>
</dbReference>
<dbReference type="GO" id="GO:0005762">
    <property type="term" value="C:mitochondrial large ribosomal subunit"/>
    <property type="evidence" value="ECO:0007669"/>
    <property type="project" value="TreeGrafter"/>
</dbReference>
<evidence type="ECO:0000256" key="4">
    <source>
        <dbReference type="ARBA" id="ARBA00022730"/>
    </source>
</evidence>
<dbReference type="GO" id="GO:0009536">
    <property type="term" value="C:plastid"/>
    <property type="evidence" value="ECO:0007669"/>
    <property type="project" value="UniProtKB-SubCell"/>
</dbReference>
<dbReference type="AlphaFoldDB" id="A0A383WLN8"/>
<dbReference type="GO" id="GO:0019843">
    <property type="term" value="F:rRNA binding"/>
    <property type="evidence" value="ECO:0007669"/>
    <property type="project" value="UniProtKB-KW"/>
</dbReference>
<sequence>MQCTLPKTGLRASSRPMAFAGHVAPCRPVTFVSAKRPAVQKLAIQCQAAAAAEAAAPAQQAGKPTLHSQAAPEVYAVVEVGGKQMFVEPGKWYTCNRLQVDVGDKIRLGRVLALKQGDSFTVGKPYLENVAVEAEVLEELRGPKLIVYKMKPKKHYRRKTGHRQELTKFMVTSISA</sequence>
<evidence type="ECO:0000256" key="2">
    <source>
        <dbReference type="ARBA" id="ARBA00008563"/>
    </source>
</evidence>
<evidence type="ECO:0000256" key="3">
    <source>
        <dbReference type="ARBA" id="ARBA00022640"/>
    </source>
</evidence>
<keyword evidence="7" id="KW-0687">Ribonucleoprotein</keyword>
<keyword evidence="6" id="KW-0689">Ribosomal protein</keyword>
<dbReference type="InterPro" id="IPR018258">
    <property type="entry name" value="Ribosomal_bL21_CS"/>
</dbReference>
<dbReference type="EMBL" id="FNXT01001301">
    <property type="protein sequence ID" value="SZX78044.1"/>
    <property type="molecule type" value="Genomic_DNA"/>
</dbReference>
<evidence type="ECO:0000256" key="6">
    <source>
        <dbReference type="ARBA" id="ARBA00022980"/>
    </source>
</evidence>
<gene>
    <name evidence="8" type="ORF">BQ4739_LOCUS18372</name>
</gene>